<protein>
    <submittedName>
        <fullName evidence="1">Uncharacterized protein</fullName>
    </submittedName>
</protein>
<dbReference type="Proteomes" id="UP000593575">
    <property type="component" value="Unassembled WGS sequence"/>
</dbReference>
<organism evidence="1 2">
    <name type="scientific">Gossypium armourianum</name>
    <dbReference type="NCBI Taxonomy" id="34283"/>
    <lineage>
        <taxon>Eukaryota</taxon>
        <taxon>Viridiplantae</taxon>
        <taxon>Streptophyta</taxon>
        <taxon>Embryophyta</taxon>
        <taxon>Tracheophyta</taxon>
        <taxon>Spermatophyta</taxon>
        <taxon>Magnoliopsida</taxon>
        <taxon>eudicotyledons</taxon>
        <taxon>Gunneridae</taxon>
        <taxon>Pentapetalae</taxon>
        <taxon>rosids</taxon>
        <taxon>malvids</taxon>
        <taxon>Malvales</taxon>
        <taxon>Malvaceae</taxon>
        <taxon>Malvoideae</taxon>
        <taxon>Gossypium</taxon>
    </lineage>
</organism>
<dbReference type="AlphaFoldDB" id="A0A7J9IUB0"/>
<keyword evidence="2" id="KW-1185">Reference proteome</keyword>
<evidence type="ECO:0000313" key="1">
    <source>
        <dbReference type="EMBL" id="MBA0825677.1"/>
    </source>
</evidence>
<gene>
    <name evidence="1" type="ORF">Goarm_010605</name>
</gene>
<dbReference type="EMBL" id="JABFAE010000004">
    <property type="protein sequence ID" value="MBA0825677.1"/>
    <property type="molecule type" value="Genomic_DNA"/>
</dbReference>
<accession>A0A7J9IUB0</accession>
<name>A0A7J9IUB0_9ROSI</name>
<evidence type="ECO:0000313" key="2">
    <source>
        <dbReference type="Proteomes" id="UP000593575"/>
    </source>
</evidence>
<reference evidence="1 2" key="1">
    <citation type="journal article" date="2019" name="Genome Biol. Evol.">
        <title>Insights into the evolution of the New World diploid cottons (Gossypium, subgenus Houzingenia) based on genome sequencing.</title>
        <authorList>
            <person name="Grover C.E."/>
            <person name="Arick M.A. 2nd"/>
            <person name="Thrash A."/>
            <person name="Conover J.L."/>
            <person name="Sanders W.S."/>
            <person name="Peterson D.G."/>
            <person name="Frelichowski J.E."/>
            <person name="Scheffler J.A."/>
            <person name="Scheffler B.E."/>
            <person name="Wendel J.F."/>
        </authorList>
    </citation>
    <scope>NUCLEOTIDE SEQUENCE [LARGE SCALE GENOMIC DNA]</scope>
    <source>
        <strain evidence="1">6</strain>
        <tissue evidence="1">Leaf</tissue>
    </source>
</reference>
<comment type="caution">
    <text evidence="1">The sequence shown here is derived from an EMBL/GenBank/DDBJ whole genome shotgun (WGS) entry which is preliminary data.</text>
</comment>
<sequence length="70" mass="8082">MSMERSCFSSVVRHCSSLQKQFVEEFLYVFPNFQIMVLLSRMGLPEINFGALTLTLLLFQQTHPAKLTLI</sequence>
<proteinExistence type="predicted"/>